<sequence>MTDTLEYALRYASQGWAVFPVHGIVEGCCTCGQRDCTSPGKHPVLPGGFKIASKEPKKIRQWWSVEPRHNIAIATGTVSGLLVVDVDLGPKKEGEASLRGLEDEVGPLPRNVVVLTGGGGFHIYLQMPNQPIRSSAGKIGVNLDVRADGGYVVAPPSTHISGFNYEWSVSL</sequence>
<dbReference type="AlphaFoldDB" id="A0A1I2HDM2"/>
<evidence type="ECO:0000313" key="3">
    <source>
        <dbReference type="Proteomes" id="UP000198977"/>
    </source>
</evidence>
<dbReference type="EMBL" id="FOMW01000047">
    <property type="protein sequence ID" value="SFF27658.1"/>
    <property type="molecule type" value="Genomic_DNA"/>
</dbReference>
<evidence type="ECO:0000313" key="2">
    <source>
        <dbReference type="EMBL" id="SFF27658.1"/>
    </source>
</evidence>
<dbReference type="SUPFAM" id="SSF56747">
    <property type="entry name" value="Prim-pol domain"/>
    <property type="match status" value="1"/>
</dbReference>
<dbReference type="CDD" id="cd04859">
    <property type="entry name" value="Prim_Pol"/>
    <property type="match status" value="1"/>
</dbReference>
<feature type="domain" description="DNA primase/polymerase bifunctional N-terminal" evidence="1">
    <location>
        <begin position="8"/>
        <end position="168"/>
    </location>
</feature>
<dbReference type="SMART" id="SM00943">
    <property type="entry name" value="Prim-Pol"/>
    <property type="match status" value="1"/>
</dbReference>
<keyword evidence="3" id="KW-1185">Reference proteome</keyword>
<dbReference type="STRING" id="74348.SAMN04488523_1474"/>
<name>A0A1I2HDM2_9RHOB</name>
<proteinExistence type="predicted"/>
<reference evidence="3" key="1">
    <citation type="submission" date="2016-10" db="EMBL/GenBank/DDBJ databases">
        <authorList>
            <person name="Varghese N."/>
            <person name="Submissions S."/>
        </authorList>
    </citation>
    <scope>NUCLEOTIDE SEQUENCE [LARGE SCALE GENOMIC DNA]</scope>
    <source>
        <strain evidence="3">DSM 11443</strain>
    </source>
</reference>
<dbReference type="Pfam" id="PF09250">
    <property type="entry name" value="Prim-Pol"/>
    <property type="match status" value="1"/>
</dbReference>
<organism evidence="2 3">
    <name type="scientific">Sulfitobacter brevis</name>
    <dbReference type="NCBI Taxonomy" id="74348"/>
    <lineage>
        <taxon>Bacteria</taxon>
        <taxon>Pseudomonadati</taxon>
        <taxon>Pseudomonadota</taxon>
        <taxon>Alphaproteobacteria</taxon>
        <taxon>Rhodobacterales</taxon>
        <taxon>Roseobacteraceae</taxon>
        <taxon>Sulfitobacter</taxon>
    </lineage>
</organism>
<accession>A0A1I2HDM2</accession>
<dbReference type="RefSeq" id="WP_093925628.1">
    <property type="nucleotide sequence ID" value="NZ_FOMW01000047.1"/>
</dbReference>
<dbReference type="InterPro" id="IPR015330">
    <property type="entry name" value="DNA_primase/pol_bifunc_N"/>
</dbReference>
<dbReference type="OrthoDB" id="9067983at2"/>
<gene>
    <name evidence="2" type="ORF">SAMN04488523_1474</name>
</gene>
<dbReference type="Proteomes" id="UP000198977">
    <property type="component" value="Unassembled WGS sequence"/>
</dbReference>
<evidence type="ECO:0000259" key="1">
    <source>
        <dbReference type="SMART" id="SM00943"/>
    </source>
</evidence>
<protein>
    <submittedName>
        <fullName evidence="2">Bifunctional DNA primase/polymerase, N-terminal</fullName>
    </submittedName>
</protein>